<dbReference type="RefSeq" id="XP_020072965.1">
    <property type="nucleotide sequence ID" value="XM_020217274.1"/>
</dbReference>
<feature type="region of interest" description="Disordered" evidence="1">
    <location>
        <begin position="1"/>
        <end position="68"/>
    </location>
</feature>
<keyword evidence="3" id="KW-1185">Reference proteome</keyword>
<name>A0A1E4S8T2_CYBJN</name>
<evidence type="ECO:0000313" key="3">
    <source>
        <dbReference type="Proteomes" id="UP000094389"/>
    </source>
</evidence>
<organism evidence="2 3">
    <name type="scientific">Cyberlindnera jadinii (strain ATCC 18201 / CBS 1600 / BCRC 20928 / JCM 3617 / NBRC 0987 / NRRL Y-1542)</name>
    <name type="common">Torula yeast</name>
    <name type="synonym">Candida utilis</name>
    <dbReference type="NCBI Taxonomy" id="983966"/>
    <lineage>
        <taxon>Eukaryota</taxon>
        <taxon>Fungi</taxon>
        <taxon>Dikarya</taxon>
        <taxon>Ascomycota</taxon>
        <taxon>Saccharomycotina</taxon>
        <taxon>Saccharomycetes</taxon>
        <taxon>Phaffomycetales</taxon>
        <taxon>Phaffomycetaceae</taxon>
        <taxon>Cyberlindnera</taxon>
    </lineage>
</organism>
<feature type="compositionally biased region" description="Low complexity" evidence="1">
    <location>
        <begin position="55"/>
        <end position="68"/>
    </location>
</feature>
<dbReference type="EMBL" id="KV453925">
    <property type="protein sequence ID" value="ODV75926.1"/>
    <property type="molecule type" value="Genomic_DNA"/>
</dbReference>
<accession>A0A1E4S8T2</accession>
<feature type="compositionally biased region" description="Polar residues" evidence="1">
    <location>
        <begin position="1"/>
        <end position="11"/>
    </location>
</feature>
<proteinExistence type="predicted"/>
<dbReference type="PANTHER" id="PTHR42111">
    <property type="entry name" value="YALI0D23727P"/>
    <property type="match status" value="1"/>
</dbReference>
<dbReference type="GeneID" id="30991670"/>
<evidence type="ECO:0000313" key="2">
    <source>
        <dbReference type="EMBL" id="ODV75926.1"/>
    </source>
</evidence>
<feature type="compositionally biased region" description="Polar residues" evidence="1">
    <location>
        <begin position="322"/>
        <end position="341"/>
    </location>
</feature>
<dbReference type="Proteomes" id="UP000094389">
    <property type="component" value="Unassembled WGS sequence"/>
</dbReference>
<dbReference type="OMA" id="RSCTHNS"/>
<evidence type="ECO:0000256" key="1">
    <source>
        <dbReference type="SAM" id="MobiDB-lite"/>
    </source>
</evidence>
<dbReference type="OrthoDB" id="5364312at2759"/>
<feature type="compositionally biased region" description="Polar residues" evidence="1">
    <location>
        <begin position="241"/>
        <end position="286"/>
    </location>
</feature>
<dbReference type="PANTHER" id="PTHR42111:SF1">
    <property type="entry name" value="YALI0D23727P"/>
    <property type="match status" value="1"/>
</dbReference>
<sequence length="374" mass="40658">MPESQPSTSFMNFHFEKKPGAASPPLGSCSRAQSHGVDPTETPTIDTNDPDDMYPPESFQSPIESPPESSLIFERSVEDPSQIYQQTTCPRCGHKSSQGGLSCTHHSIVNLPSHYSVENFVSPCLDATTQILTDQNADLENVDMVYSRRPSSVLGLNMALGRSRSYVGELPQAEVSSPSKSGPVKIHSAADLQELPERPPALSFYSYADMIESENPNPRRPSLSQSLSSSFLNSRSNSIAVGNSITPQRTPMNLRNHSFSSPFNFSKSRQGANASSTQISKKFTLNSDTSPGSSDSESDYVHSRKNSMSSRASKFSHRLKKTLSTASNLQRTDTRASNQDDVNSVISEGDSLVISSVGETIRRNTGEIRSGVVV</sequence>
<reference evidence="2 3" key="1">
    <citation type="journal article" date="2016" name="Proc. Natl. Acad. Sci. U.S.A.">
        <title>Comparative genomics of biotechnologically important yeasts.</title>
        <authorList>
            <person name="Riley R."/>
            <person name="Haridas S."/>
            <person name="Wolfe K.H."/>
            <person name="Lopes M.R."/>
            <person name="Hittinger C.T."/>
            <person name="Goeker M."/>
            <person name="Salamov A.A."/>
            <person name="Wisecaver J.H."/>
            <person name="Long T.M."/>
            <person name="Calvey C.H."/>
            <person name="Aerts A.L."/>
            <person name="Barry K.W."/>
            <person name="Choi C."/>
            <person name="Clum A."/>
            <person name="Coughlan A.Y."/>
            <person name="Deshpande S."/>
            <person name="Douglass A.P."/>
            <person name="Hanson S.J."/>
            <person name="Klenk H.-P."/>
            <person name="LaButti K.M."/>
            <person name="Lapidus A."/>
            <person name="Lindquist E.A."/>
            <person name="Lipzen A.M."/>
            <person name="Meier-Kolthoff J.P."/>
            <person name="Ohm R.A."/>
            <person name="Otillar R.P."/>
            <person name="Pangilinan J.L."/>
            <person name="Peng Y."/>
            <person name="Rokas A."/>
            <person name="Rosa C.A."/>
            <person name="Scheuner C."/>
            <person name="Sibirny A.A."/>
            <person name="Slot J.C."/>
            <person name="Stielow J.B."/>
            <person name="Sun H."/>
            <person name="Kurtzman C.P."/>
            <person name="Blackwell M."/>
            <person name="Grigoriev I.V."/>
            <person name="Jeffries T.W."/>
        </authorList>
    </citation>
    <scope>NUCLEOTIDE SEQUENCE [LARGE SCALE GENOMIC DNA]</scope>
    <source>
        <strain evidence="3">ATCC 18201 / CBS 1600 / BCRC 20928 / JCM 3617 / NBRC 0987 / NRRL Y-1542</strain>
    </source>
</reference>
<protein>
    <submittedName>
        <fullName evidence="2">Uncharacterized protein</fullName>
    </submittedName>
</protein>
<gene>
    <name evidence="2" type="ORF">CYBJADRAFT_187665</name>
</gene>
<feature type="region of interest" description="Disordered" evidence="1">
    <location>
        <begin position="241"/>
        <end position="341"/>
    </location>
</feature>
<dbReference type="AlphaFoldDB" id="A0A1E4S8T2"/>